<evidence type="ECO:0000313" key="3">
    <source>
        <dbReference type="Proteomes" id="UP000635384"/>
    </source>
</evidence>
<dbReference type="EMBL" id="JACXLC010000001">
    <property type="protein sequence ID" value="MBD2841400.1"/>
    <property type="molecule type" value="Genomic_DNA"/>
</dbReference>
<keyword evidence="1" id="KW-0472">Membrane</keyword>
<gene>
    <name evidence="2" type="ORF">IB285_03910</name>
</gene>
<keyword evidence="3" id="KW-1185">Reference proteome</keyword>
<dbReference type="Proteomes" id="UP000635384">
    <property type="component" value="Unassembled WGS sequence"/>
</dbReference>
<organism evidence="2 3">
    <name type="scientific">Erythrobacter rubeus</name>
    <dbReference type="NCBI Taxonomy" id="2760803"/>
    <lineage>
        <taxon>Bacteria</taxon>
        <taxon>Pseudomonadati</taxon>
        <taxon>Pseudomonadota</taxon>
        <taxon>Alphaproteobacteria</taxon>
        <taxon>Sphingomonadales</taxon>
        <taxon>Erythrobacteraceae</taxon>
        <taxon>Erythrobacter/Porphyrobacter group</taxon>
        <taxon>Erythrobacter</taxon>
    </lineage>
</organism>
<feature type="transmembrane region" description="Helical" evidence="1">
    <location>
        <begin position="6"/>
        <end position="25"/>
    </location>
</feature>
<evidence type="ECO:0000256" key="1">
    <source>
        <dbReference type="SAM" id="Phobius"/>
    </source>
</evidence>
<feature type="transmembrane region" description="Helical" evidence="1">
    <location>
        <begin position="100"/>
        <end position="121"/>
    </location>
</feature>
<comment type="caution">
    <text evidence="2">The sequence shown here is derived from an EMBL/GenBank/DDBJ whole genome shotgun (WGS) entry which is preliminary data.</text>
</comment>
<dbReference type="RefSeq" id="WP_190786946.1">
    <property type="nucleotide sequence ID" value="NZ_JACXLC010000001.1"/>
</dbReference>
<keyword evidence="1" id="KW-0812">Transmembrane</keyword>
<sequence>MDMLQTLFVIILVFGGIAMAYILVAKPTTGNAALAAMLSAGFGAYTAVQIWQEGVVMFWTNHTVNLTGIQVWWDLVMCVGIALFFIAPRARKAGMNVVPWALFVGGTASIGLLAMCARLFWLERSAEAQAKPQPA</sequence>
<feature type="transmembrane region" description="Helical" evidence="1">
    <location>
        <begin position="71"/>
        <end position="88"/>
    </location>
</feature>
<evidence type="ECO:0000313" key="2">
    <source>
        <dbReference type="EMBL" id="MBD2841400.1"/>
    </source>
</evidence>
<accession>A0ABR8KQ25</accession>
<evidence type="ECO:0008006" key="4">
    <source>
        <dbReference type="Google" id="ProtNLM"/>
    </source>
</evidence>
<protein>
    <recommendedName>
        <fullName evidence="4">DUF2834 domain-containing protein</fullName>
    </recommendedName>
</protein>
<keyword evidence="1" id="KW-1133">Transmembrane helix</keyword>
<proteinExistence type="predicted"/>
<feature type="transmembrane region" description="Helical" evidence="1">
    <location>
        <begin position="32"/>
        <end position="51"/>
    </location>
</feature>
<reference evidence="2 3" key="1">
    <citation type="submission" date="2020-09" db="EMBL/GenBank/DDBJ databases">
        <authorList>
            <person name="Yoon J.-W."/>
        </authorList>
    </citation>
    <scope>NUCLEOTIDE SEQUENCE [LARGE SCALE GENOMIC DNA]</scope>
    <source>
        <strain evidence="2 3">KMU-140</strain>
    </source>
</reference>
<name>A0ABR8KQ25_9SPHN</name>